<organism evidence="1 2">
    <name type="scientific">Datura stramonium</name>
    <name type="common">Jimsonweed</name>
    <name type="synonym">Common thornapple</name>
    <dbReference type="NCBI Taxonomy" id="4076"/>
    <lineage>
        <taxon>Eukaryota</taxon>
        <taxon>Viridiplantae</taxon>
        <taxon>Streptophyta</taxon>
        <taxon>Embryophyta</taxon>
        <taxon>Tracheophyta</taxon>
        <taxon>Spermatophyta</taxon>
        <taxon>Magnoliopsida</taxon>
        <taxon>eudicotyledons</taxon>
        <taxon>Gunneridae</taxon>
        <taxon>Pentapetalae</taxon>
        <taxon>asterids</taxon>
        <taxon>lamiids</taxon>
        <taxon>Solanales</taxon>
        <taxon>Solanaceae</taxon>
        <taxon>Solanoideae</taxon>
        <taxon>Datureae</taxon>
        <taxon>Datura</taxon>
    </lineage>
</organism>
<sequence length="130" mass="14559">AVLANNGPLVRPLIFSSSFEILLICFNDHKQRPIQSIHGPCNPLVASRKISSSLVMETTSISNDLLDPTMNHTKIRIFSSPFRFGGRLKGNVLRVKLAGFFTTRRMIKPGGPFQTLEDMLRACVIDFKKE</sequence>
<dbReference type="EMBL" id="JACEIK010003966">
    <property type="protein sequence ID" value="MCD9643681.1"/>
    <property type="molecule type" value="Genomic_DNA"/>
</dbReference>
<accession>A0ABS8VBF7</accession>
<evidence type="ECO:0000313" key="2">
    <source>
        <dbReference type="Proteomes" id="UP000823775"/>
    </source>
</evidence>
<feature type="non-terminal residue" evidence="1">
    <location>
        <position position="1"/>
    </location>
</feature>
<keyword evidence="2" id="KW-1185">Reference proteome</keyword>
<evidence type="ECO:0000313" key="1">
    <source>
        <dbReference type="EMBL" id="MCD9643681.1"/>
    </source>
</evidence>
<gene>
    <name evidence="1" type="ORF">HAX54_031328</name>
</gene>
<reference evidence="1 2" key="1">
    <citation type="journal article" date="2021" name="BMC Genomics">
        <title>Datura genome reveals duplications of psychoactive alkaloid biosynthetic genes and high mutation rate following tissue culture.</title>
        <authorList>
            <person name="Rajewski A."/>
            <person name="Carter-House D."/>
            <person name="Stajich J."/>
            <person name="Litt A."/>
        </authorList>
    </citation>
    <scope>NUCLEOTIDE SEQUENCE [LARGE SCALE GENOMIC DNA]</scope>
    <source>
        <strain evidence="1">AR-01</strain>
    </source>
</reference>
<protein>
    <submittedName>
        <fullName evidence="1">Uncharacterized protein</fullName>
    </submittedName>
</protein>
<proteinExistence type="predicted"/>
<name>A0ABS8VBF7_DATST</name>
<comment type="caution">
    <text evidence="1">The sequence shown here is derived from an EMBL/GenBank/DDBJ whole genome shotgun (WGS) entry which is preliminary data.</text>
</comment>
<dbReference type="Proteomes" id="UP000823775">
    <property type="component" value="Unassembled WGS sequence"/>
</dbReference>